<evidence type="ECO:0000313" key="3">
    <source>
        <dbReference type="Proteomes" id="UP001431221"/>
    </source>
</evidence>
<dbReference type="Proteomes" id="UP001431221">
    <property type="component" value="Unassembled WGS sequence"/>
</dbReference>
<dbReference type="EMBL" id="JALNMJ010000016">
    <property type="protein sequence ID" value="MCK7614501.1"/>
    <property type="molecule type" value="Genomic_DNA"/>
</dbReference>
<keyword evidence="1" id="KW-0732">Signal</keyword>
<organism evidence="2 3">
    <name type="scientific">Roseibium sediminicola</name>
    <dbReference type="NCBI Taxonomy" id="2933272"/>
    <lineage>
        <taxon>Bacteria</taxon>
        <taxon>Pseudomonadati</taxon>
        <taxon>Pseudomonadota</taxon>
        <taxon>Alphaproteobacteria</taxon>
        <taxon>Hyphomicrobiales</taxon>
        <taxon>Stappiaceae</taxon>
        <taxon>Roseibium</taxon>
    </lineage>
</organism>
<feature type="signal peptide" evidence="1">
    <location>
        <begin position="1"/>
        <end position="29"/>
    </location>
</feature>
<feature type="chain" id="PRO_5046741254" evidence="1">
    <location>
        <begin position="30"/>
        <end position="92"/>
    </location>
</feature>
<gene>
    <name evidence="2" type="ORF">M0H32_20225</name>
</gene>
<keyword evidence="3" id="KW-1185">Reference proteome</keyword>
<name>A0ABT0GYU7_9HYPH</name>
<comment type="caution">
    <text evidence="2">The sequence shown here is derived from an EMBL/GenBank/DDBJ whole genome shotgun (WGS) entry which is preliminary data.</text>
</comment>
<evidence type="ECO:0000256" key="1">
    <source>
        <dbReference type="SAM" id="SignalP"/>
    </source>
</evidence>
<proteinExistence type="predicted"/>
<accession>A0ABT0GYU7</accession>
<protein>
    <submittedName>
        <fullName evidence="2">Uncharacterized protein</fullName>
    </submittedName>
</protein>
<evidence type="ECO:0000313" key="2">
    <source>
        <dbReference type="EMBL" id="MCK7614501.1"/>
    </source>
</evidence>
<sequence length="92" mass="10024">MRKISFPRNWYAGAALTALIMVAAPTAAGAECSKDIDKVEYAVDHSEREGIDITVAERMRALLEEANKERKAGNEAKCQELIDQAKAMGGVE</sequence>
<dbReference type="RefSeq" id="WP_248157109.1">
    <property type="nucleotide sequence ID" value="NZ_JALNMJ010000016.1"/>
</dbReference>
<reference evidence="2" key="1">
    <citation type="submission" date="2022-04" db="EMBL/GenBank/DDBJ databases">
        <title>Roseibium sp. CAU 1639 isolated from mud.</title>
        <authorList>
            <person name="Kim W."/>
        </authorList>
    </citation>
    <scope>NUCLEOTIDE SEQUENCE</scope>
    <source>
        <strain evidence="2">CAU 1639</strain>
    </source>
</reference>